<evidence type="ECO:0000256" key="1">
    <source>
        <dbReference type="SAM" id="MobiDB-lite"/>
    </source>
</evidence>
<name>A0A183A4M5_9TREM</name>
<evidence type="ECO:0000313" key="4">
    <source>
        <dbReference type="WBParaSite" id="ECPE_0000191001-mRNA-1"/>
    </source>
</evidence>
<protein>
    <submittedName>
        <fullName evidence="4">Homeobox domain-containing protein</fullName>
    </submittedName>
</protein>
<dbReference type="Proteomes" id="UP000272942">
    <property type="component" value="Unassembled WGS sequence"/>
</dbReference>
<feature type="compositionally biased region" description="Polar residues" evidence="1">
    <location>
        <begin position="25"/>
        <end position="35"/>
    </location>
</feature>
<keyword evidence="3" id="KW-1185">Reference proteome</keyword>
<organism evidence="4">
    <name type="scientific">Echinostoma caproni</name>
    <dbReference type="NCBI Taxonomy" id="27848"/>
    <lineage>
        <taxon>Eukaryota</taxon>
        <taxon>Metazoa</taxon>
        <taxon>Spiralia</taxon>
        <taxon>Lophotrochozoa</taxon>
        <taxon>Platyhelminthes</taxon>
        <taxon>Trematoda</taxon>
        <taxon>Digenea</taxon>
        <taxon>Plagiorchiida</taxon>
        <taxon>Echinostomata</taxon>
        <taxon>Echinostomatoidea</taxon>
        <taxon>Echinostomatidae</taxon>
        <taxon>Echinostoma</taxon>
    </lineage>
</organism>
<accession>A0A183A4M5</accession>
<gene>
    <name evidence="2" type="ORF">ECPE_LOCUS1910</name>
</gene>
<dbReference type="EMBL" id="UZAN01018781">
    <property type="protein sequence ID" value="VDP49170.1"/>
    <property type="molecule type" value="Genomic_DNA"/>
</dbReference>
<evidence type="ECO:0000313" key="3">
    <source>
        <dbReference type="Proteomes" id="UP000272942"/>
    </source>
</evidence>
<feature type="region of interest" description="Disordered" evidence="1">
    <location>
        <begin position="1"/>
        <end position="35"/>
    </location>
</feature>
<dbReference type="AlphaFoldDB" id="A0A183A4M5"/>
<dbReference type="WBParaSite" id="ECPE_0000191001-mRNA-1">
    <property type="protein sequence ID" value="ECPE_0000191001-mRNA-1"/>
    <property type="gene ID" value="ECPE_0000191001"/>
</dbReference>
<proteinExistence type="predicted"/>
<reference evidence="2 3" key="2">
    <citation type="submission" date="2018-11" db="EMBL/GenBank/DDBJ databases">
        <authorList>
            <consortium name="Pathogen Informatics"/>
        </authorList>
    </citation>
    <scope>NUCLEOTIDE SEQUENCE [LARGE SCALE GENOMIC DNA]</scope>
    <source>
        <strain evidence="2 3">Egypt</strain>
    </source>
</reference>
<reference evidence="4" key="1">
    <citation type="submission" date="2016-06" db="UniProtKB">
        <authorList>
            <consortium name="WormBaseParasite"/>
        </authorList>
    </citation>
    <scope>IDENTIFICATION</scope>
</reference>
<dbReference type="OrthoDB" id="10623679at2759"/>
<evidence type="ECO:0000313" key="2">
    <source>
        <dbReference type="EMBL" id="VDP49170.1"/>
    </source>
</evidence>
<sequence>MISSDEKNETTTVKQVGIELKPETEQNGTNETESNQMSDVKIILPEGMIVRTSSKSTGRDVGSEYTMHRGGIGMMYPPHAGYPGSSPDDLVEQIRLLQSQVKFWRQNYRRCEKYRGKIRSALSTEIKRAKNAGFSVRQLSLTATPVLFGTVWLRRFL</sequence>